<dbReference type="GeneID" id="100902762"/>
<dbReference type="RefSeq" id="XP_003737439.1">
    <property type="nucleotide sequence ID" value="XM_003737391.1"/>
</dbReference>
<dbReference type="SUPFAM" id="SSF53098">
    <property type="entry name" value="Ribonuclease H-like"/>
    <property type="match status" value="1"/>
</dbReference>
<keyword evidence="2" id="KW-1185">Reference proteome</keyword>
<dbReference type="PANTHER" id="PTHR47331">
    <property type="entry name" value="PHD-TYPE DOMAIN-CONTAINING PROTEIN"/>
    <property type="match status" value="1"/>
</dbReference>
<dbReference type="Pfam" id="PF18701">
    <property type="entry name" value="DUF5641"/>
    <property type="match status" value="1"/>
</dbReference>
<name>A0AAJ6VV98_9ACAR</name>
<dbReference type="KEGG" id="goe:100902762"/>
<protein>
    <submittedName>
        <fullName evidence="3">Uncharacterized protein LOC100902762</fullName>
    </submittedName>
</protein>
<dbReference type="InterPro" id="IPR001584">
    <property type="entry name" value="Integrase_cat-core"/>
</dbReference>
<evidence type="ECO:0000313" key="3">
    <source>
        <dbReference type="RefSeq" id="XP_003737439.1"/>
    </source>
</evidence>
<gene>
    <name evidence="3" type="primary">LOC100902762</name>
</gene>
<dbReference type="InterPro" id="IPR036397">
    <property type="entry name" value="RNaseH_sf"/>
</dbReference>
<dbReference type="InterPro" id="IPR040676">
    <property type="entry name" value="DUF5641"/>
</dbReference>
<dbReference type="PROSITE" id="PS50994">
    <property type="entry name" value="INTEGRASE"/>
    <property type="match status" value="1"/>
</dbReference>
<feature type="domain" description="Integrase catalytic" evidence="1">
    <location>
        <begin position="316"/>
        <end position="504"/>
    </location>
</feature>
<organism evidence="2 3">
    <name type="scientific">Galendromus occidentalis</name>
    <name type="common">western predatory mite</name>
    <dbReference type="NCBI Taxonomy" id="34638"/>
    <lineage>
        <taxon>Eukaryota</taxon>
        <taxon>Metazoa</taxon>
        <taxon>Ecdysozoa</taxon>
        <taxon>Arthropoda</taxon>
        <taxon>Chelicerata</taxon>
        <taxon>Arachnida</taxon>
        <taxon>Acari</taxon>
        <taxon>Parasitiformes</taxon>
        <taxon>Mesostigmata</taxon>
        <taxon>Gamasina</taxon>
        <taxon>Phytoseioidea</taxon>
        <taxon>Phytoseiidae</taxon>
        <taxon>Typhlodrominae</taxon>
        <taxon>Galendromus</taxon>
    </lineage>
</organism>
<sequence>MANHLRNSIPEKIDEIFLYSDNSAVLGWLRSSPEKWKPFVANRVKEILGYSSPDRWSYIQSEENPADLLSRGSALETDSLKQFWLEGPSWLRDNRSQRSHVLNAPSESEEMLREKKVEITAAVASRVQDESTFSSKFSSWAKLVRVTAFMRRWLPKNRNKFKSGDNSITPEEFMEAEIAVVKTIQRQHFAAELDAGASNLSKASALKTLNPFVDDSGILRCRSRLEKSSNINYEVKFPVILPGKDSLVQLLIRSIHETQCLHSGGTAGALHALRQRFLILSARREVNRAIHGCKVCARFKAKAAAEPMPPLPAFRIEESPPFAVTGVDHAGPIYIENAAGEKTKSYILLFVCAVTRALRLELVADLSTYEFLLALRRFMSRNPSVKHIISDNARTFLKAEKELKSLFEKAKHPDCQSLLSKKGMKWSHSTERAPWHGAFWERLVQVVKRPLRKILGIHALPFRETETLLFEIEKMVNDRPISAVVVDPDEPRALSPSCLLYGYASQPSLPDTKKVLAQSSEATSIVFSERWKRQQAALRSFWKQFQNEYLQHLRSLHYAKFQNSRPIKKGDVCILHSAEASRAFWPLCIVQEVFGGESTDSRRRSCLIKTSSGQILERPIQLLYPLEINEF</sequence>
<dbReference type="Proteomes" id="UP000694867">
    <property type="component" value="Unplaced"/>
</dbReference>
<dbReference type="InterPro" id="IPR041588">
    <property type="entry name" value="Integrase_H2C2"/>
</dbReference>
<dbReference type="InterPro" id="IPR012337">
    <property type="entry name" value="RNaseH-like_sf"/>
</dbReference>
<accession>A0AAJ6VV98</accession>
<dbReference type="Gene3D" id="3.30.420.10">
    <property type="entry name" value="Ribonuclease H-like superfamily/Ribonuclease H"/>
    <property type="match status" value="1"/>
</dbReference>
<dbReference type="AlphaFoldDB" id="A0AAJ6VV98"/>
<reference evidence="3" key="1">
    <citation type="submission" date="2025-08" db="UniProtKB">
        <authorList>
            <consortium name="RefSeq"/>
        </authorList>
    </citation>
    <scope>IDENTIFICATION</scope>
</reference>
<dbReference type="GO" id="GO:0015074">
    <property type="term" value="P:DNA integration"/>
    <property type="evidence" value="ECO:0007669"/>
    <property type="project" value="InterPro"/>
</dbReference>
<evidence type="ECO:0000313" key="2">
    <source>
        <dbReference type="Proteomes" id="UP000694867"/>
    </source>
</evidence>
<evidence type="ECO:0000259" key="1">
    <source>
        <dbReference type="PROSITE" id="PS50994"/>
    </source>
</evidence>
<dbReference type="Pfam" id="PF17921">
    <property type="entry name" value="Integrase_H2C2"/>
    <property type="match status" value="1"/>
</dbReference>
<dbReference type="GO" id="GO:0003676">
    <property type="term" value="F:nucleic acid binding"/>
    <property type="evidence" value="ECO:0007669"/>
    <property type="project" value="InterPro"/>
</dbReference>
<proteinExistence type="predicted"/>